<accession>A0ABU6JYK4</accession>
<feature type="region of interest" description="Disordered" evidence="1">
    <location>
        <begin position="308"/>
        <end position="328"/>
    </location>
</feature>
<proteinExistence type="predicted"/>
<sequence length="475" mass="52184">MAETLTPPAKAKAKKPDATATTNTTPGSCVDVPCVVKHKVTYHFDITSKKTLLLPYAYAINGKVDTAFRKGALYLSCGDKAGFSIYAEKGAKIEFYLGSDAHPDFRKAPVYAFTVGDAAAEIQIKEKAGKHSDTADLVFKETKETKASATGSISKVHHYAGTLTGDIWLKISHRYFVDEATDRIPASVSVEIRTAVLKLYSQTSPHSGDLKITLQKADKAAQSVTLKFVGSDNCSNNINNFDLYADGLPRVHPQAWVAVIETALEANVSEVTISSGWRPMIGSILHRVGLGLDVNYLDKTRLNRKELRAEQYGKGTSPDTSNVSEEEKRLFDEKLKAEAAEKQAKANLQKLLDEQKALEKARKTSLGKIDPLREAALPGEIEAADKAAASSSQKVKDANTKWGEERDKNEPASVKSFRTRLMKCDCVRSVFDPWFMDVNTKDKINPTPNVQHDSNETLHADHLHLTVRDEGLPLP</sequence>
<reference evidence="2 3" key="1">
    <citation type="submission" date="2024-01" db="EMBL/GenBank/DDBJ databases">
        <title>Uliginosibacterium soil sp. nov.</title>
        <authorList>
            <person name="Lv Y."/>
        </authorList>
    </citation>
    <scope>NUCLEOTIDE SEQUENCE [LARGE SCALE GENOMIC DNA]</scope>
    <source>
        <strain evidence="2 3">H3</strain>
    </source>
</reference>
<evidence type="ECO:0000256" key="1">
    <source>
        <dbReference type="SAM" id="MobiDB-lite"/>
    </source>
</evidence>
<dbReference type="EMBL" id="JAYXHS010000001">
    <property type="protein sequence ID" value="MEC5384232.1"/>
    <property type="molecule type" value="Genomic_DNA"/>
</dbReference>
<feature type="compositionally biased region" description="Basic and acidic residues" evidence="1">
    <location>
        <begin position="394"/>
        <end position="410"/>
    </location>
</feature>
<protein>
    <submittedName>
        <fullName evidence="2">Uncharacterized protein</fullName>
    </submittedName>
</protein>
<keyword evidence="3" id="KW-1185">Reference proteome</keyword>
<evidence type="ECO:0000313" key="2">
    <source>
        <dbReference type="EMBL" id="MEC5384232.1"/>
    </source>
</evidence>
<dbReference type="RefSeq" id="WP_327597214.1">
    <property type="nucleotide sequence ID" value="NZ_JAYXHS010000001.1"/>
</dbReference>
<dbReference type="Proteomes" id="UP001331561">
    <property type="component" value="Unassembled WGS sequence"/>
</dbReference>
<organism evidence="2 3">
    <name type="scientific">Uliginosibacterium silvisoli</name>
    <dbReference type="NCBI Taxonomy" id="3114758"/>
    <lineage>
        <taxon>Bacteria</taxon>
        <taxon>Pseudomonadati</taxon>
        <taxon>Pseudomonadota</taxon>
        <taxon>Betaproteobacteria</taxon>
        <taxon>Rhodocyclales</taxon>
        <taxon>Zoogloeaceae</taxon>
        <taxon>Uliginosibacterium</taxon>
    </lineage>
</organism>
<evidence type="ECO:0000313" key="3">
    <source>
        <dbReference type="Proteomes" id="UP001331561"/>
    </source>
</evidence>
<comment type="caution">
    <text evidence="2">The sequence shown here is derived from an EMBL/GenBank/DDBJ whole genome shotgun (WGS) entry which is preliminary data.</text>
</comment>
<gene>
    <name evidence="2" type="ORF">VVD49_00785</name>
</gene>
<name>A0ABU6JYK4_9RHOO</name>
<feature type="compositionally biased region" description="Low complexity" evidence="1">
    <location>
        <begin position="1"/>
        <end position="10"/>
    </location>
</feature>
<feature type="region of interest" description="Disordered" evidence="1">
    <location>
        <begin position="384"/>
        <end position="412"/>
    </location>
</feature>
<feature type="region of interest" description="Disordered" evidence="1">
    <location>
        <begin position="1"/>
        <end position="24"/>
    </location>
</feature>